<reference evidence="1" key="2">
    <citation type="journal article" date="2020" name="Nat. Commun.">
        <title>Large-scale genome sequencing of mycorrhizal fungi provides insights into the early evolution of symbiotic traits.</title>
        <authorList>
            <person name="Miyauchi S."/>
            <person name="Kiss E."/>
            <person name="Kuo A."/>
            <person name="Drula E."/>
            <person name="Kohler A."/>
            <person name="Sanchez-Garcia M."/>
            <person name="Morin E."/>
            <person name="Andreopoulos B."/>
            <person name="Barry K.W."/>
            <person name="Bonito G."/>
            <person name="Buee M."/>
            <person name="Carver A."/>
            <person name="Chen C."/>
            <person name="Cichocki N."/>
            <person name="Clum A."/>
            <person name="Culley D."/>
            <person name="Crous P.W."/>
            <person name="Fauchery L."/>
            <person name="Girlanda M."/>
            <person name="Hayes R.D."/>
            <person name="Keri Z."/>
            <person name="LaButti K."/>
            <person name="Lipzen A."/>
            <person name="Lombard V."/>
            <person name="Magnuson J."/>
            <person name="Maillard F."/>
            <person name="Murat C."/>
            <person name="Nolan M."/>
            <person name="Ohm R.A."/>
            <person name="Pangilinan J."/>
            <person name="Pereira M.F."/>
            <person name="Perotto S."/>
            <person name="Peter M."/>
            <person name="Pfister S."/>
            <person name="Riley R."/>
            <person name="Sitrit Y."/>
            <person name="Stielow J.B."/>
            <person name="Szollosi G."/>
            <person name="Zifcakova L."/>
            <person name="Stursova M."/>
            <person name="Spatafora J.W."/>
            <person name="Tedersoo L."/>
            <person name="Vaario L.M."/>
            <person name="Yamada A."/>
            <person name="Yan M."/>
            <person name="Wang P."/>
            <person name="Xu J."/>
            <person name="Bruns T."/>
            <person name="Baldrian P."/>
            <person name="Vilgalys R."/>
            <person name="Dunand C."/>
            <person name="Henrissat B."/>
            <person name="Grigoriev I.V."/>
            <person name="Hibbett D."/>
            <person name="Nagy L.G."/>
            <person name="Martin F.M."/>
        </authorList>
    </citation>
    <scope>NUCLEOTIDE SEQUENCE</scope>
    <source>
        <strain evidence="1">P2</strain>
    </source>
</reference>
<reference evidence="1" key="1">
    <citation type="submission" date="2019-10" db="EMBL/GenBank/DDBJ databases">
        <authorList>
            <consortium name="DOE Joint Genome Institute"/>
            <person name="Kuo A."/>
            <person name="Miyauchi S."/>
            <person name="Kiss E."/>
            <person name="Drula E."/>
            <person name="Kohler A."/>
            <person name="Sanchez-Garcia M."/>
            <person name="Andreopoulos B."/>
            <person name="Barry K.W."/>
            <person name="Bonito G."/>
            <person name="Buee M."/>
            <person name="Carver A."/>
            <person name="Chen C."/>
            <person name="Cichocki N."/>
            <person name="Clum A."/>
            <person name="Culley D."/>
            <person name="Crous P.W."/>
            <person name="Fauchery L."/>
            <person name="Girlanda M."/>
            <person name="Hayes R."/>
            <person name="Keri Z."/>
            <person name="Labutti K."/>
            <person name="Lipzen A."/>
            <person name="Lombard V."/>
            <person name="Magnuson J."/>
            <person name="Maillard F."/>
            <person name="Morin E."/>
            <person name="Murat C."/>
            <person name="Nolan M."/>
            <person name="Ohm R."/>
            <person name="Pangilinan J."/>
            <person name="Pereira M."/>
            <person name="Perotto S."/>
            <person name="Peter M."/>
            <person name="Riley R."/>
            <person name="Sitrit Y."/>
            <person name="Stielow B."/>
            <person name="Szollosi G."/>
            <person name="Zifcakova L."/>
            <person name="Stursova M."/>
            <person name="Spatafora J.W."/>
            <person name="Tedersoo L."/>
            <person name="Vaario L.-M."/>
            <person name="Yamada A."/>
            <person name="Yan M."/>
            <person name="Wang P."/>
            <person name="Xu J."/>
            <person name="Bruns T."/>
            <person name="Baldrian P."/>
            <person name="Vilgalys R."/>
            <person name="Henrissat B."/>
            <person name="Grigoriev I.V."/>
            <person name="Hibbett D."/>
            <person name="Nagy L.G."/>
            <person name="Martin F.M."/>
        </authorList>
    </citation>
    <scope>NUCLEOTIDE SEQUENCE</scope>
    <source>
        <strain evidence="1">P2</strain>
    </source>
</reference>
<proteinExistence type="predicted"/>
<sequence>VFIYYKYWLPLGARATGRPQMPRLSSPPLAPMTLDQTLPSTGTDLQADDCAAVTGTGQVVRLLGVGGTSRFRRHRFQIDTPGPPSVSLNGWLSGA</sequence>
<feature type="non-terminal residue" evidence="1">
    <location>
        <position position="1"/>
    </location>
</feature>
<dbReference type="EMBL" id="MU117979">
    <property type="protein sequence ID" value="KAF9650939.1"/>
    <property type="molecule type" value="Genomic_DNA"/>
</dbReference>
<comment type="caution">
    <text evidence="1">The sequence shown here is derived from an EMBL/GenBank/DDBJ whole genome shotgun (WGS) entry which is preliminary data.</text>
</comment>
<name>A0ACB6ZN18_THEGA</name>
<feature type="non-terminal residue" evidence="1">
    <location>
        <position position="95"/>
    </location>
</feature>
<evidence type="ECO:0000313" key="1">
    <source>
        <dbReference type="EMBL" id="KAF9650939.1"/>
    </source>
</evidence>
<gene>
    <name evidence="1" type="ORF">BDM02DRAFT_3111230</name>
</gene>
<accession>A0ACB6ZN18</accession>
<evidence type="ECO:0000313" key="2">
    <source>
        <dbReference type="Proteomes" id="UP000886501"/>
    </source>
</evidence>
<keyword evidence="2" id="KW-1185">Reference proteome</keyword>
<dbReference type="Proteomes" id="UP000886501">
    <property type="component" value="Unassembled WGS sequence"/>
</dbReference>
<protein>
    <submittedName>
        <fullName evidence="1">Uncharacterized protein</fullName>
    </submittedName>
</protein>
<organism evidence="1 2">
    <name type="scientific">Thelephora ganbajun</name>
    <name type="common">Ganba fungus</name>
    <dbReference type="NCBI Taxonomy" id="370292"/>
    <lineage>
        <taxon>Eukaryota</taxon>
        <taxon>Fungi</taxon>
        <taxon>Dikarya</taxon>
        <taxon>Basidiomycota</taxon>
        <taxon>Agaricomycotina</taxon>
        <taxon>Agaricomycetes</taxon>
        <taxon>Thelephorales</taxon>
        <taxon>Thelephoraceae</taxon>
        <taxon>Thelephora</taxon>
    </lineage>
</organism>